<name>A0A9W7CVC1_9STRA</name>
<keyword evidence="3" id="KW-1185">Reference proteome</keyword>
<protein>
    <submittedName>
        <fullName evidence="2">Unnamed protein product</fullName>
    </submittedName>
</protein>
<dbReference type="EMBL" id="BSXT01001649">
    <property type="protein sequence ID" value="GMF44167.1"/>
    <property type="molecule type" value="Genomic_DNA"/>
</dbReference>
<evidence type="ECO:0000313" key="3">
    <source>
        <dbReference type="Proteomes" id="UP001165121"/>
    </source>
</evidence>
<organism evidence="2 3">
    <name type="scientific">Phytophthora fragariaefolia</name>
    <dbReference type="NCBI Taxonomy" id="1490495"/>
    <lineage>
        <taxon>Eukaryota</taxon>
        <taxon>Sar</taxon>
        <taxon>Stramenopiles</taxon>
        <taxon>Oomycota</taxon>
        <taxon>Peronosporomycetes</taxon>
        <taxon>Peronosporales</taxon>
        <taxon>Peronosporaceae</taxon>
        <taxon>Phytophthora</taxon>
    </lineage>
</organism>
<feature type="coiled-coil region" evidence="1">
    <location>
        <begin position="17"/>
        <end position="44"/>
    </location>
</feature>
<reference evidence="2" key="1">
    <citation type="submission" date="2023-04" db="EMBL/GenBank/DDBJ databases">
        <title>Phytophthora fragariaefolia NBRC 109709.</title>
        <authorList>
            <person name="Ichikawa N."/>
            <person name="Sato H."/>
            <person name="Tonouchi N."/>
        </authorList>
    </citation>
    <scope>NUCLEOTIDE SEQUENCE</scope>
    <source>
        <strain evidence="2">NBRC 109709</strain>
    </source>
</reference>
<evidence type="ECO:0000313" key="2">
    <source>
        <dbReference type="EMBL" id="GMF44167.1"/>
    </source>
</evidence>
<dbReference type="OrthoDB" id="427456at2759"/>
<gene>
    <name evidence="2" type="ORF">Pfra01_001525500</name>
</gene>
<sequence length="182" mass="19825">MQKDAAHESLKREYESRSGLEQLLRSYKDEIVTLKEALQIAAQAVAEATMPESSAANPNVSGVDAAVGVTSGQGYQYDEYAYSSYPPDTRYWEEGSTYAHGGEAAVHPAEVAAAEGWTGEDSIYQVQDAVAVHPAELRELEEVGGIHQETDAQVEVHPVEVQAGLEHGQESEREEFEDAVDE</sequence>
<dbReference type="AlphaFoldDB" id="A0A9W7CVC1"/>
<accession>A0A9W7CVC1</accession>
<proteinExistence type="predicted"/>
<keyword evidence="1" id="KW-0175">Coiled coil</keyword>
<comment type="caution">
    <text evidence="2">The sequence shown here is derived from an EMBL/GenBank/DDBJ whole genome shotgun (WGS) entry which is preliminary data.</text>
</comment>
<evidence type="ECO:0000256" key="1">
    <source>
        <dbReference type="SAM" id="Coils"/>
    </source>
</evidence>
<dbReference type="Proteomes" id="UP001165121">
    <property type="component" value="Unassembled WGS sequence"/>
</dbReference>